<feature type="transmembrane region" description="Helical" evidence="7">
    <location>
        <begin position="320"/>
        <end position="338"/>
    </location>
</feature>
<evidence type="ECO:0000259" key="8">
    <source>
        <dbReference type="PROSITE" id="PS50850"/>
    </source>
</evidence>
<feature type="transmembrane region" description="Helical" evidence="7">
    <location>
        <begin position="283"/>
        <end position="308"/>
    </location>
</feature>
<protein>
    <submittedName>
        <fullName evidence="9">Drug resistance transporter, EmrB/QacA subfamily</fullName>
    </submittedName>
</protein>
<feature type="transmembrane region" description="Helical" evidence="7">
    <location>
        <begin position="192"/>
        <end position="211"/>
    </location>
</feature>
<name>A0A1I0YZ51_9CLOT</name>
<dbReference type="Gene3D" id="1.20.1250.20">
    <property type="entry name" value="MFS general substrate transporter like domains"/>
    <property type="match status" value="1"/>
</dbReference>
<reference evidence="9 10" key="1">
    <citation type="submission" date="2016-10" db="EMBL/GenBank/DDBJ databases">
        <authorList>
            <person name="de Groot N.N."/>
        </authorList>
    </citation>
    <scope>NUCLEOTIDE SEQUENCE [LARGE SCALE GENOMIC DNA]</scope>
    <source>
        <strain evidence="9 10">DSM 12271</strain>
    </source>
</reference>
<evidence type="ECO:0000256" key="7">
    <source>
        <dbReference type="SAM" id="Phobius"/>
    </source>
</evidence>
<dbReference type="CDD" id="cd17502">
    <property type="entry name" value="MFS_Azr1_MDR_like"/>
    <property type="match status" value="1"/>
</dbReference>
<evidence type="ECO:0000256" key="5">
    <source>
        <dbReference type="ARBA" id="ARBA00022989"/>
    </source>
</evidence>
<feature type="transmembrane region" description="Helical" evidence="7">
    <location>
        <begin position="98"/>
        <end position="119"/>
    </location>
</feature>
<feature type="transmembrane region" description="Helical" evidence="7">
    <location>
        <begin position="217"/>
        <end position="237"/>
    </location>
</feature>
<dbReference type="InterPro" id="IPR011701">
    <property type="entry name" value="MFS"/>
</dbReference>
<feature type="transmembrane region" description="Helical" evidence="7">
    <location>
        <begin position="450"/>
        <end position="468"/>
    </location>
</feature>
<keyword evidence="3" id="KW-1003">Cell membrane</keyword>
<feature type="transmembrane region" description="Helical" evidence="7">
    <location>
        <begin position="159"/>
        <end position="180"/>
    </location>
</feature>
<dbReference type="OrthoDB" id="102502at2"/>
<evidence type="ECO:0000313" key="10">
    <source>
        <dbReference type="Proteomes" id="UP000198619"/>
    </source>
</evidence>
<dbReference type="PROSITE" id="PS50850">
    <property type="entry name" value="MFS"/>
    <property type="match status" value="1"/>
</dbReference>
<dbReference type="STRING" id="84698.SAMN04488528_101647"/>
<dbReference type="GO" id="GO:0005886">
    <property type="term" value="C:plasma membrane"/>
    <property type="evidence" value="ECO:0007669"/>
    <property type="project" value="UniProtKB-SubCell"/>
</dbReference>
<dbReference type="PANTHER" id="PTHR23501">
    <property type="entry name" value="MAJOR FACILITATOR SUPERFAMILY"/>
    <property type="match status" value="1"/>
</dbReference>
<comment type="subcellular location">
    <subcellularLocation>
        <location evidence="1">Cell membrane</location>
        <topology evidence="1">Multi-pass membrane protein</topology>
    </subcellularLocation>
</comment>
<dbReference type="SUPFAM" id="SSF103473">
    <property type="entry name" value="MFS general substrate transporter"/>
    <property type="match status" value="1"/>
</dbReference>
<feature type="transmembrane region" description="Helical" evidence="7">
    <location>
        <begin position="344"/>
        <end position="369"/>
    </location>
</feature>
<gene>
    <name evidence="9" type="ORF">SAMN04488528_101647</name>
</gene>
<dbReference type="InterPro" id="IPR036259">
    <property type="entry name" value="MFS_trans_sf"/>
</dbReference>
<evidence type="ECO:0000256" key="6">
    <source>
        <dbReference type="ARBA" id="ARBA00023136"/>
    </source>
</evidence>
<evidence type="ECO:0000313" key="9">
    <source>
        <dbReference type="EMBL" id="SFB18634.1"/>
    </source>
</evidence>
<dbReference type="FunFam" id="1.20.1720.10:FF:000004">
    <property type="entry name" value="EmrB/QacA family drug resistance transporter"/>
    <property type="match status" value="1"/>
</dbReference>
<dbReference type="Proteomes" id="UP000198619">
    <property type="component" value="Unassembled WGS sequence"/>
</dbReference>
<keyword evidence="2" id="KW-0813">Transport</keyword>
<feature type="transmembrane region" description="Helical" evidence="7">
    <location>
        <begin position="43"/>
        <end position="61"/>
    </location>
</feature>
<dbReference type="PANTHER" id="PTHR23501:SF191">
    <property type="entry name" value="VACUOLAR BASIC AMINO ACID TRANSPORTER 4"/>
    <property type="match status" value="1"/>
</dbReference>
<dbReference type="AlphaFoldDB" id="A0A1I0YZ51"/>
<feature type="domain" description="Major facilitator superfamily (MFS) profile" evidence="8">
    <location>
        <begin position="8"/>
        <end position="473"/>
    </location>
</feature>
<dbReference type="RefSeq" id="WP_090041448.1">
    <property type="nucleotide sequence ID" value="NZ_FOKI01000016.1"/>
</dbReference>
<dbReference type="Gene3D" id="1.20.1720.10">
    <property type="entry name" value="Multidrug resistance protein D"/>
    <property type="match status" value="1"/>
</dbReference>
<sequence>MDNKKLKVVIALMLSTFLAAFEGTVVTTAMPTIATDLKGYELISWIFSAYLLTSAVSTPIYGKFSDLYGRKKILSIGIIIFLIGSSLCGLSQTIVQLIIFRAIQGLGAGSILTVTFTIVGDLFDLSQKVKIQGWLSTVWGIASLIGPLIGGFLLDTFSWHWIFFINIPFGLISIIMLNNNLDEIVINCKPKIDYIGCILLTISIVSLLFGALGKSVLIITICALITIVSLIMFYYIEKKVEEPLVPFNIFSKTTIVINLICFVMASLLTAIESYTPLYTQNVLGLNATLSGLCMAPMSVTWLISSFILSRALPKYGEKKIIQIALFILFISTIILRFLNVSTPIIYLLISVIIMGLGFGGIFNSSTIVVQSAVEKSERGVSTSTNTLIRTLGQTIGVSIFGGVLNSGITSYFSKLGISNVTPDNIINSQEALNISNIQIKEAFFTGIHNIFIVLIFLVIICFILSLIMPKKSRVKL</sequence>
<accession>A0A1I0YZ51</accession>
<dbReference type="EMBL" id="FOKI01000016">
    <property type="protein sequence ID" value="SFB18634.1"/>
    <property type="molecule type" value="Genomic_DNA"/>
</dbReference>
<evidence type="ECO:0000256" key="2">
    <source>
        <dbReference type="ARBA" id="ARBA00022448"/>
    </source>
</evidence>
<dbReference type="GO" id="GO:0022857">
    <property type="term" value="F:transmembrane transporter activity"/>
    <property type="evidence" value="ECO:0007669"/>
    <property type="project" value="InterPro"/>
</dbReference>
<keyword evidence="10" id="KW-1185">Reference proteome</keyword>
<evidence type="ECO:0000256" key="4">
    <source>
        <dbReference type="ARBA" id="ARBA00022692"/>
    </source>
</evidence>
<feature type="transmembrane region" description="Helical" evidence="7">
    <location>
        <begin position="131"/>
        <end position="153"/>
    </location>
</feature>
<proteinExistence type="predicted"/>
<evidence type="ECO:0000256" key="3">
    <source>
        <dbReference type="ARBA" id="ARBA00022475"/>
    </source>
</evidence>
<keyword evidence="4 7" id="KW-0812">Transmembrane</keyword>
<keyword evidence="5 7" id="KW-1133">Transmembrane helix</keyword>
<feature type="transmembrane region" description="Helical" evidence="7">
    <location>
        <begin position="73"/>
        <end position="92"/>
    </location>
</feature>
<feature type="transmembrane region" description="Helical" evidence="7">
    <location>
        <begin position="249"/>
        <end position="271"/>
    </location>
</feature>
<dbReference type="InterPro" id="IPR020846">
    <property type="entry name" value="MFS_dom"/>
</dbReference>
<keyword evidence="6 7" id="KW-0472">Membrane</keyword>
<evidence type="ECO:0000256" key="1">
    <source>
        <dbReference type="ARBA" id="ARBA00004651"/>
    </source>
</evidence>
<organism evidence="9 10">
    <name type="scientific">Clostridium frigidicarnis</name>
    <dbReference type="NCBI Taxonomy" id="84698"/>
    <lineage>
        <taxon>Bacteria</taxon>
        <taxon>Bacillati</taxon>
        <taxon>Bacillota</taxon>
        <taxon>Clostridia</taxon>
        <taxon>Eubacteriales</taxon>
        <taxon>Clostridiaceae</taxon>
        <taxon>Clostridium</taxon>
    </lineage>
</organism>
<feature type="transmembrane region" description="Helical" evidence="7">
    <location>
        <begin position="390"/>
        <end position="412"/>
    </location>
</feature>
<dbReference type="PRINTS" id="PR01036">
    <property type="entry name" value="TCRTETB"/>
</dbReference>
<dbReference type="Pfam" id="PF07690">
    <property type="entry name" value="MFS_1"/>
    <property type="match status" value="1"/>
</dbReference>